<evidence type="ECO:0000259" key="1">
    <source>
        <dbReference type="Pfam" id="PF04195"/>
    </source>
</evidence>
<name>A0A396I3K3_MEDTR</name>
<protein>
    <recommendedName>
        <fullName evidence="1">Transposase (putative) gypsy type domain-containing protein</fullName>
    </recommendedName>
</protein>
<dbReference type="PANTHER" id="PTHR31099">
    <property type="entry name" value="OS06G0165300 PROTEIN"/>
    <property type="match status" value="1"/>
</dbReference>
<comment type="caution">
    <text evidence="2">The sequence shown here is derived from an EMBL/GenBank/DDBJ whole genome shotgun (WGS) entry which is preliminary data.</text>
</comment>
<evidence type="ECO:0000313" key="2">
    <source>
        <dbReference type="EMBL" id="RHN60180.1"/>
    </source>
</evidence>
<reference evidence="2" key="1">
    <citation type="journal article" date="2018" name="Nat. Plants">
        <title>Whole-genome landscape of Medicago truncatula symbiotic genes.</title>
        <authorList>
            <person name="Pecrix Y."/>
            <person name="Gamas P."/>
            <person name="Carrere S."/>
        </authorList>
    </citation>
    <scope>NUCLEOTIDE SEQUENCE</scope>
    <source>
        <tissue evidence="2">Leaves</tissue>
    </source>
</reference>
<dbReference type="InterPro" id="IPR007321">
    <property type="entry name" value="Transposase_28"/>
</dbReference>
<proteinExistence type="predicted"/>
<dbReference type="Proteomes" id="UP000265566">
    <property type="component" value="Chromosome 4"/>
</dbReference>
<dbReference type="AlphaFoldDB" id="A0A396I3K3"/>
<sequence>MFIQALCFEKPFSVMIKPVGLKEKTSAIFRIDPLFAFSLSGLIMASSSGRDDGSACHNSWVGKETLGVASHFSVDGATMILDCAIGKREDWEILLPNVFDRVFSRFSANRIPMYEVVFREVGFRLPFSPFQVSVFEWLELCPSQLRLDSFAYLIAFELLCHFLGLPATKDLFFAFFSIQQGLDKVGGLNWVCFRQRKALFEVFSSEALKFEEKFFLVRP</sequence>
<accession>A0A396I3K3</accession>
<dbReference type="Pfam" id="PF04195">
    <property type="entry name" value="Transposase_28"/>
    <property type="match status" value="1"/>
</dbReference>
<feature type="domain" description="Transposase (putative) gypsy type" evidence="1">
    <location>
        <begin position="118"/>
        <end position="179"/>
    </location>
</feature>
<dbReference type="Gramene" id="rna22428">
    <property type="protein sequence ID" value="RHN60180.1"/>
    <property type="gene ID" value="gene22428"/>
</dbReference>
<dbReference type="PANTHER" id="PTHR31099:SF49">
    <property type="entry name" value="MYOSIN HEAVY CHAIN-LIKE PROTEIN"/>
    <property type="match status" value="1"/>
</dbReference>
<dbReference type="EMBL" id="PSQE01000004">
    <property type="protein sequence ID" value="RHN60180.1"/>
    <property type="molecule type" value="Genomic_DNA"/>
</dbReference>
<organism evidence="2">
    <name type="scientific">Medicago truncatula</name>
    <name type="common">Barrel medic</name>
    <name type="synonym">Medicago tribuloides</name>
    <dbReference type="NCBI Taxonomy" id="3880"/>
    <lineage>
        <taxon>Eukaryota</taxon>
        <taxon>Viridiplantae</taxon>
        <taxon>Streptophyta</taxon>
        <taxon>Embryophyta</taxon>
        <taxon>Tracheophyta</taxon>
        <taxon>Spermatophyta</taxon>
        <taxon>Magnoliopsida</taxon>
        <taxon>eudicotyledons</taxon>
        <taxon>Gunneridae</taxon>
        <taxon>Pentapetalae</taxon>
        <taxon>rosids</taxon>
        <taxon>fabids</taxon>
        <taxon>Fabales</taxon>
        <taxon>Fabaceae</taxon>
        <taxon>Papilionoideae</taxon>
        <taxon>50 kb inversion clade</taxon>
        <taxon>NPAAA clade</taxon>
        <taxon>Hologalegina</taxon>
        <taxon>IRL clade</taxon>
        <taxon>Trifolieae</taxon>
        <taxon>Medicago</taxon>
    </lineage>
</organism>
<gene>
    <name evidence="2" type="ORF">MtrunA17_Chr4g0022721</name>
</gene>